<dbReference type="Pfam" id="PF08002">
    <property type="entry name" value="DUF1697"/>
    <property type="match status" value="1"/>
</dbReference>
<dbReference type="RefSeq" id="WP_379236780.1">
    <property type="nucleotide sequence ID" value="NZ_JBHSTE010000005.1"/>
</dbReference>
<evidence type="ECO:0000313" key="2">
    <source>
        <dbReference type="Proteomes" id="UP001596233"/>
    </source>
</evidence>
<dbReference type="SUPFAM" id="SSF160379">
    <property type="entry name" value="SP0830-like"/>
    <property type="match status" value="1"/>
</dbReference>
<accession>A0ABW1V6J1</accession>
<dbReference type="PANTHER" id="PTHR36439">
    <property type="entry name" value="BLL4334 PROTEIN"/>
    <property type="match status" value="1"/>
</dbReference>
<protein>
    <submittedName>
        <fullName evidence="1">DUF1697 domain-containing protein</fullName>
    </submittedName>
</protein>
<evidence type="ECO:0000313" key="1">
    <source>
        <dbReference type="EMBL" id="MFC6334123.1"/>
    </source>
</evidence>
<proteinExistence type="predicted"/>
<reference evidence="2" key="1">
    <citation type="journal article" date="2019" name="Int. J. Syst. Evol. Microbiol.">
        <title>The Global Catalogue of Microorganisms (GCM) 10K type strain sequencing project: providing services to taxonomists for standard genome sequencing and annotation.</title>
        <authorList>
            <consortium name="The Broad Institute Genomics Platform"/>
            <consortium name="The Broad Institute Genome Sequencing Center for Infectious Disease"/>
            <person name="Wu L."/>
            <person name="Ma J."/>
        </authorList>
    </citation>
    <scope>NUCLEOTIDE SEQUENCE [LARGE SCALE GENOMIC DNA]</scope>
    <source>
        <strain evidence="2">PCU 280</strain>
    </source>
</reference>
<dbReference type="Gene3D" id="3.30.70.1280">
    <property type="entry name" value="SP0830-like domains"/>
    <property type="match status" value="1"/>
</dbReference>
<dbReference type="EMBL" id="JBHSTE010000005">
    <property type="protein sequence ID" value="MFC6334123.1"/>
    <property type="molecule type" value="Genomic_DNA"/>
</dbReference>
<dbReference type="PIRSF" id="PIRSF008502">
    <property type="entry name" value="UCP008502"/>
    <property type="match status" value="1"/>
</dbReference>
<organism evidence="1 2">
    <name type="scientific">Paenibacillus septentrionalis</name>
    <dbReference type="NCBI Taxonomy" id="429342"/>
    <lineage>
        <taxon>Bacteria</taxon>
        <taxon>Bacillati</taxon>
        <taxon>Bacillota</taxon>
        <taxon>Bacilli</taxon>
        <taxon>Bacillales</taxon>
        <taxon>Paenibacillaceae</taxon>
        <taxon>Paenibacillus</taxon>
    </lineage>
</organism>
<dbReference type="Gene3D" id="3.30.70.1260">
    <property type="entry name" value="bacterial protein sp0830 like"/>
    <property type="match status" value="1"/>
</dbReference>
<comment type="caution">
    <text evidence="1">The sequence shown here is derived from an EMBL/GenBank/DDBJ whole genome shotgun (WGS) entry which is preliminary data.</text>
</comment>
<keyword evidence="2" id="KW-1185">Reference proteome</keyword>
<name>A0ABW1V6J1_9BACL</name>
<dbReference type="Proteomes" id="UP001596233">
    <property type="component" value="Unassembled WGS sequence"/>
</dbReference>
<sequence length="183" mass="20777">MIYVALLRGINVGGNNKVDMKQLKKTFEHAGMNNVVTYINTGNVIFEHNNLAQEELVELLEKAIADDFQLHIKVVIRSMEQYAAMMKDIPADWTNDAAMKSDIMFLWEEVDHESTLEKLDMKPGIDTVRYVKGAILWSVAKEHVTKSGLSKIIGTELYKKITVRNINTTRKIFELMLKASSSS</sequence>
<dbReference type="InterPro" id="IPR012545">
    <property type="entry name" value="DUF1697"/>
</dbReference>
<gene>
    <name evidence="1" type="ORF">ACFP56_15960</name>
</gene>
<dbReference type="PANTHER" id="PTHR36439:SF1">
    <property type="entry name" value="DUF1697 DOMAIN-CONTAINING PROTEIN"/>
    <property type="match status" value="1"/>
</dbReference>